<dbReference type="Proteomes" id="UP000722336">
    <property type="component" value="Unassembled WGS sequence"/>
</dbReference>
<protein>
    <submittedName>
        <fullName evidence="5">Adenosine kinase</fullName>
    </submittedName>
</protein>
<evidence type="ECO:0000313" key="5">
    <source>
        <dbReference type="EMBL" id="MBV7257786.1"/>
    </source>
</evidence>
<dbReference type="PANTHER" id="PTHR43320">
    <property type="entry name" value="SUGAR KINASE"/>
    <property type="match status" value="1"/>
</dbReference>
<accession>A0ABS6SIM5</accession>
<dbReference type="PANTHER" id="PTHR43320:SF3">
    <property type="entry name" value="CARBOHYDRATE KINASE PFKB DOMAIN-CONTAINING PROTEIN"/>
    <property type="match status" value="1"/>
</dbReference>
<organism evidence="5 6">
    <name type="scientific">Pacificimonas pallii</name>
    <dbReference type="NCBI Taxonomy" id="2827236"/>
    <lineage>
        <taxon>Bacteria</taxon>
        <taxon>Pseudomonadati</taxon>
        <taxon>Pseudomonadota</taxon>
        <taxon>Alphaproteobacteria</taxon>
        <taxon>Sphingomonadales</taxon>
        <taxon>Sphingosinicellaceae</taxon>
        <taxon>Pacificimonas</taxon>
    </lineage>
</organism>
<proteinExistence type="inferred from homology"/>
<dbReference type="CDD" id="cd01168">
    <property type="entry name" value="adenosine_kinase"/>
    <property type="match status" value="1"/>
</dbReference>
<feature type="domain" description="Carbohydrate kinase PfkB" evidence="4">
    <location>
        <begin position="50"/>
        <end position="318"/>
    </location>
</feature>
<dbReference type="GO" id="GO:0016301">
    <property type="term" value="F:kinase activity"/>
    <property type="evidence" value="ECO:0007669"/>
    <property type="project" value="UniProtKB-KW"/>
</dbReference>
<dbReference type="RefSeq" id="WP_218446635.1">
    <property type="nucleotide sequence ID" value="NZ_JAGSPA010000005.1"/>
</dbReference>
<comment type="similarity">
    <text evidence="1">Belongs to the carbohydrate kinase PfkB family.</text>
</comment>
<evidence type="ECO:0000256" key="3">
    <source>
        <dbReference type="ARBA" id="ARBA00022777"/>
    </source>
</evidence>
<evidence type="ECO:0000259" key="4">
    <source>
        <dbReference type="Pfam" id="PF00294"/>
    </source>
</evidence>
<dbReference type="EMBL" id="JAGSPA010000005">
    <property type="protein sequence ID" value="MBV7257786.1"/>
    <property type="molecule type" value="Genomic_DNA"/>
</dbReference>
<evidence type="ECO:0000256" key="2">
    <source>
        <dbReference type="ARBA" id="ARBA00022679"/>
    </source>
</evidence>
<reference evidence="5 6" key="1">
    <citation type="submission" date="2021-04" db="EMBL/GenBank/DDBJ databases">
        <authorList>
            <person name="Pira H."/>
            <person name="Risdian C."/>
            <person name="Wink J."/>
        </authorList>
    </citation>
    <scope>NUCLEOTIDE SEQUENCE [LARGE SCALE GENOMIC DNA]</scope>
    <source>
        <strain evidence="5 6">WHA3</strain>
    </source>
</reference>
<keyword evidence="2" id="KW-0808">Transferase</keyword>
<name>A0ABS6SIM5_9SPHN</name>
<gene>
    <name evidence="5" type="ORF">KCG44_13450</name>
</gene>
<keyword evidence="6" id="KW-1185">Reference proteome</keyword>
<evidence type="ECO:0000313" key="6">
    <source>
        <dbReference type="Proteomes" id="UP000722336"/>
    </source>
</evidence>
<dbReference type="PROSITE" id="PS00584">
    <property type="entry name" value="PFKB_KINASES_2"/>
    <property type="match status" value="1"/>
</dbReference>
<comment type="caution">
    <text evidence="5">The sequence shown here is derived from an EMBL/GenBank/DDBJ whole genome shotgun (WGS) entry which is preliminary data.</text>
</comment>
<dbReference type="Pfam" id="PF00294">
    <property type="entry name" value="PfkB"/>
    <property type="match status" value="1"/>
</dbReference>
<dbReference type="InterPro" id="IPR002173">
    <property type="entry name" value="Carboh/pur_kinase_PfkB_CS"/>
</dbReference>
<sequence>MTDIRYDALALGDAMVDILSPATTDLLADEGMVHGQMRVMTSEAEAARLEALMSHRNAVAGGSAANTMAGLAMLGGRAAFIGQVADDEMGDLFTRDLVAVGAAMPKPPQPGPPMTGRCLIFVTPDGERTMNTWRGASETLALTKTDETEIAAAKTILLEAYLWDQPVPRIAMRRAIEIARAAGRRIAFTLAAIRMVENNRHDLLALMADGAIDQLFANEEEVLALTRETTLNDAVAALRALVPLSVVTRGRGGALSVTADGVTEAASVDCLQLRDTTGAGDIFAAGYLAAEANGQDERSCLRLGAAAAADVICAIGARPAPGLAARLTAGGFTGADRHGMTMPQK</sequence>
<evidence type="ECO:0000256" key="1">
    <source>
        <dbReference type="ARBA" id="ARBA00010688"/>
    </source>
</evidence>
<keyword evidence="3 5" id="KW-0418">Kinase</keyword>
<dbReference type="InterPro" id="IPR011611">
    <property type="entry name" value="PfkB_dom"/>
</dbReference>
<dbReference type="InterPro" id="IPR052700">
    <property type="entry name" value="Carb_kinase_PfkB-like"/>
</dbReference>